<dbReference type="AlphaFoldDB" id="A0A6N8DRE3"/>
<dbReference type="Pfam" id="PF04471">
    <property type="entry name" value="Mrr_cat"/>
    <property type="match status" value="1"/>
</dbReference>
<keyword evidence="3" id="KW-0255">Endonuclease</keyword>
<keyword evidence="3" id="KW-0378">Hydrolase</keyword>
<evidence type="ECO:0000313" key="4">
    <source>
        <dbReference type="Proteomes" id="UP000439113"/>
    </source>
</evidence>
<organism evidence="3 4">
    <name type="scientific">Rhodoblastus acidophilus</name>
    <name type="common">Rhodopseudomonas acidophila</name>
    <dbReference type="NCBI Taxonomy" id="1074"/>
    <lineage>
        <taxon>Bacteria</taxon>
        <taxon>Pseudomonadati</taxon>
        <taxon>Pseudomonadota</taxon>
        <taxon>Alphaproteobacteria</taxon>
        <taxon>Hyphomicrobiales</taxon>
        <taxon>Rhodoblastaceae</taxon>
        <taxon>Rhodoblastus</taxon>
    </lineage>
</organism>
<dbReference type="Proteomes" id="UP000439113">
    <property type="component" value="Unassembled WGS sequence"/>
</dbReference>
<feature type="compositionally biased region" description="Polar residues" evidence="1">
    <location>
        <begin position="15"/>
        <end position="27"/>
    </location>
</feature>
<evidence type="ECO:0000259" key="2">
    <source>
        <dbReference type="Pfam" id="PF04471"/>
    </source>
</evidence>
<dbReference type="Gene3D" id="3.40.1350.10">
    <property type="match status" value="1"/>
</dbReference>
<dbReference type="GO" id="GO:0009307">
    <property type="term" value="P:DNA restriction-modification system"/>
    <property type="evidence" value="ECO:0007669"/>
    <property type="project" value="InterPro"/>
</dbReference>
<dbReference type="GO" id="GO:0015666">
    <property type="term" value="F:restriction endodeoxyribonuclease activity"/>
    <property type="evidence" value="ECO:0007669"/>
    <property type="project" value="TreeGrafter"/>
</dbReference>
<protein>
    <submittedName>
        <fullName evidence="3">Restriction endonuclease</fullName>
    </submittedName>
</protein>
<dbReference type="PANTHER" id="PTHR30015:SF7">
    <property type="entry name" value="TYPE IV METHYL-DIRECTED RESTRICTION ENZYME ECOKMRR"/>
    <property type="match status" value="1"/>
</dbReference>
<dbReference type="PANTHER" id="PTHR30015">
    <property type="entry name" value="MRR RESTRICTION SYSTEM PROTEIN"/>
    <property type="match status" value="1"/>
</dbReference>
<evidence type="ECO:0000313" key="3">
    <source>
        <dbReference type="EMBL" id="MTV33192.1"/>
    </source>
</evidence>
<accession>A0A6N8DRE3</accession>
<dbReference type="InterPro" id="IPR011335">
    <property type="entry name" value="Restrct_endonuc-II-like"/>
</dbReference>
<dbReference type="OrthoDB" id="9781481at2"/>
<dbReference type="EMBL" id="WNKS01000029">
    <property type="protein sequence ID" value="MTV33192.1"/>
    <property type="molecule type" value="Genomic_DNA"/>
</dbReference>
<dbReference type="SUPFAM" id="SSF52980">
    <property type="entry name" value="Restriction endonuclease-like"/>
    <property type="match status" value="1"/>
</dbReference>
<dbReference type="InterPro" id="IPR052906">
    <property type="entry name" value="Type_IV_Methyl-Rstrct_Enzyme"/>
</dbReference>
<feature type="region of interest" description="Disordered" evidence="1">
    <location>
        <begin position="1"/>
        <end position="27"/>
    </location>
</feature>
<comment type="caution">
    <text evidence="3">The sequence shown here is derived from an EMBL/GenBank/DDBJ whole genome shotgun (WGS) entry which is preliminary data.</text>
</comment>
<keyword evidence="3" id="KW-0540">Nuclease</keyword>
<dbReference type="InterPro" id="IPR011856">
    <property type="entry name" value="tRNA_endonuc-like_dom_sf"/>
</dbReference>
<feature type="domain" description="Restriction endonuclease type IV Mrr" evidence="2">
    <location>
        <begin position="279"/>
        <end position="387"/>
    </location>
</feature>
<sequence>MRPASSPARRFPRTVASTWSDLNRSPATQAGPAKILAFERDGAHDRLSISFGSKILEGFPDRSAQADGLDHPGRPFHGRKMSYRVWAIRAGGESEADPLFIENGLLAVSFLSVDRDVSALPAQRAAFKAAFAEDRGQKPSAIPIQAGQLFRFVHEMKIGDRVVYPRKIDRTLLWGEISTPYLYDRSTNPDFPHRRGVRWLKSLAREEFSQGALYELGATLTIFEIRNFVAEFVRRFEPPAGAGESASALVEDDTQAVVARDIVETTRDFISKKLKTELKGSPIEPFVADLFRAMGYNAHATRASRDDGIDVIAHRDELGIEPPILKIQVKAHDGNIGADLVKSFYAMIHERDVGIYIATGGYTAAAREFARAKANLKLIDGAEFVGLVEKYYDGLGVKFRKLIPLKRLLVPDFEQVE</sequence>
<reference evidence="3 4" key="1">
    <citation type="submission" date="2019-11" db="EMBL/GenBank/DDBJ databases">
        <title>Whole-genome sequence of a Rhodoblastus acidophilus DSM 142.</title>
        <authorList>
            <person name="Kyndt J.A."/>
            <person name="Meyer T.E."/>
        </authorList>
    </citation>
    <scope>NUCLEOTIDE SEQUENCE [LARGE SCALE GENOMIC DNA]</scope>
    <source>
        <strain evidence="3 4">DSM 142</strain>
    </source>
</reference>
<gene>
    <name evidence="3" type="ORF">GJ654_19610</name>
</gene>
<evidence type="ECO:0000256" key="1">
    <source>
        <dbReference type="SAM" id="MobiDB-lite"/>
    </source>
</evidence>
<dbReference type="GO" id="GO:0003677">
    <property type="term" value="F:DNA binding"/>
    <property type="evidence" value="ECO:0007669"/>
    <property type="project" value="InterPro"/>
</dbReference>
<dbReference type="InterPro" id="IPR007560">
    <property type="entry name" value="Restrct_endonuc_IV_Mrr"/>
</dbReference>
<name>A0A6N8DRE3_RHOAC</name>
<proteinExistence type="predicted"/>